<dbReference type="EMBL" id="AP027734">
    <property type="protein sequence ID" value="BDZ56259.1"/>
    <property type="molecule type" value="Genomic_DNA"/>
</dbReference>
<organism evidence="2 3">
    <name type="scientific">Agromyces marinus</name>
    <dbReference type="NCBI Taxonomy" id="1389020"/>
    <lineage>
        <taxon>Bacteria</taxon>
        <taxon>Bacillati</taxon>
        <taxon>Actinomycetota</taxon>
        <taxon>Actinomycetes</taxon>
        <taxon>Micrococcales</taxon>
        <taxon>Microbacteriaceae</taxon>
        <taxon>Agromyces</taxon>
    </lineage>
</organism>
<reference evidence="3" key="1">
    <citation type="journal article" date="2019" name="Int. J. Syst. Evol. Microbiol.">
        <title>The Global Catalogue of Microorganisms (GCM) 10K type strain sequencing project: providing services to taxonomists for standard genome sequencing and annotation.</title>
        <authorList>
            <consortium name="The Broad Institute Genomics Platform"/>
            <consortium name="The Broad Institute Genome Sequencing Center for Infectious Disease"/>
            <person name="Wu L."/>
            <person name="Ma J."/>
        </authorList>
    </citation>
    <scope>NUCLEOTIDE SEQUENCE [LARGE SCALE GENOMIC DNA]</scope>
    <source>
        <strain evidence="3">NBRC 109019</strain>
    </source>
</reference>
<evidence type="ECO:0000313" key="3">
    <source>
        <dbReference type="Proteomes" id="UP001321477"/>
    </source>
</evidence>
<proteinExistence type="predicted"/>
<dbReference type="RefSeq" id="WP_234659138.1">
    <property type="nucleotide sequence ID" value="NZ_AP027734.1"/>
</dbReference>
<gene>
    <name evidence="2" type="ORF">GCM10025870_33320</name>
</gene>
<evidence type="ECO:0000259" key="1">
    <source>
        <dbReference type="Pfam" id="PF12688"/>
    </source>
</evidence>
<dbReference type="SUPFAM" id="SSF48452">
    <property type="entry name" value="TPR-like"/>
    <property type="match status" value="1"/>
</dbReference>
<name>A0ABM8H605_9MICO</name>
<dbReference type="Pfam" id="PF12688">
    <property type="entry name" value="TPR_5"/>
    <property type="match status" value="1"/>
</dbReference>
<protein>
    <recommendedName>
        <fullName evidence="1">Tetratrico peptide repeat group 5 domain-containing protein</fullName>
    </recommendedName>
</protein>
<dbReference type="InterPro" id="IPR011990">
    <property type="entry name" value="TPR-like_helical_dom_sf"/>
</dbReference>
<keyword evidence="3" id="KW-1185">Reference proteome</keyword>
<dbReference type="Proteomes" id="UP001321477">
    <property type="component" value="Chromosome"/>
</dbReference>
<evidence type="ECO:0000313" key="2">
    <source>
        <dbReference type="EMBL" id="BDZ56259.1"/>
    </source>
</evidence>
<sequence>MIDWQERIDAVWAAASELGEEQVLAGIDALVSELPPDDPRGWFEAAGARDSAGLESDAEPRYRRALDLGLDGRARIEAHIQLASTVRNLGRPEEALALLDAVSDEPGDLVDAIAAFRALALASAGRADAAASVALVALAPHLTQYRRSVDAYARELPARPKAGEEPDAGV</sequence>
<accession>A0ABM8H605</accession>
<dbReference type="InterPro" id="IPR041656">
    <property type="entry name" value="TPR_5"/>
</dbReference>
<feature type="domain" description="Tetratrico peptide repeat group 5" evidence="1">
    <location>
        <begin position="42"/>
        <end position="156"/>
    </location>
</feature>
<dbReference type="Gene3D" id="1.25.40.10">
    <property type="entry name" value="Tetratricopeptide repeat domain"/>
    <property type="match status" value="1"/>
</dbReference>